<sequence>MILVETPTTSVDKHGALKQNLERLIPPAACALRGMVKCIGPPPASFAHANGSVTQALTFSVHIAKEQSMRDFRDAKAMAQTLRDSLNARSVSLTVSESLELVARLFGLADWNVLAARIRSAEQARSGRSNEESAKTDAADQLRSRAKEIQLPQAVLDRYAGTYQFHSAVFTVTREQDHLSGRLSGQSSAPYYAVGETEFAAREIDVELRFTLGPDGVPTAVILRQHGNDHTMPRIDTSTAQELQRAIESRMSSRSANPGTAAALRRLIESVASGQPNYGEMSADLAEATRKQLPRLQPGLAEMGPITSIEFLGVNAQGQDVYSVWHQGGAASHWHIALGNDGRIISAFVTPGP</sequence>
<feature type="domain" description="Glyoxalase-related protein" evidence="2">
    <location>
        <begin position="67"/>
        <end position="123"/>
    </location>
</feature>
<evidence type="ECO:0000313" key="3">
    <source>
        <dbReference type="EMBL" id="MEY9472478.1"/>
    </source>
</evidence>
<organism evidence="3 4">
    <name type="scientific">Bradyrhizobium yuanmingense</name>
    <dbReference type="NCBI Taxonomy" id="108015"/>
    <lineage>
        <taxon>Bacteria</taxon>
        <taxon>Pseudomonadati</taxon>
        <taxon>Pseudomonadota</taxon>
        <taxon>Alphaproteobacteria</taxon>
        <taxon>Hyphomicrobiales</taxon>
        <taxon>Nitrobacteraceae</taxon>
        <taxon>Bradyrhizobium</taxon>
    </lineage>
</organism>
<evidence type="ECO:0000256" key="1">
    <source>
        <dbReference type="SAM" id="MobiDB-lite"/>
    </source>
</evidence>
<evidence type="ECO:0000313" key="4">
    <source>
        <dbReference type="Proteomes" id="UP001565474"/>
    </source>
</evidence>
<feature type="region of interest" description="Disordered" evidence="1">
    <location>
        <begin position="122"/>
        <end position="141"/>
    </location>
</feature>
<comment type="caution">
    <text evidence="3">The sequence shown here is derived from an EMBL/GenBank/DDBJ whole genome shotgun (WGS) entry which is preliminary data.</text>
</comment>
<keyword evidence="4" id="KW-1185">Reference proteome</keyword>
<dbReference type="EMBL" id="JBGBZN010000002">
    <property type="protein sequence ID" value="MEY9472478.1"/>
    <property type="molecule type" value="Genomic_DNA"/>
</dbReference>
<dbReference type="InterPro" id="IPR045517">
    <property type="entry name" value="Glyoxalase_8"/>
</dbReference>
<proteinExistence type="predicted"/>
<reference evidence="3 4" key="1">
    <citation type="submission" date="2024-07" db="EMBL/GenBank/DDBJ databases">
        <title>Genomic Encyclopedia of Type Strains, Phase V (KMG-V): Genome sequencing to study the core and pangenomes of soil and plant-associated prokaryotes.</title>
        <authorList>
            <person name="Whitman W."/>
        </authorList>
    </citation>
    <scope>NUCLEOTIDE SEQUENCE [LARGE SCALE GENOMIC DNA]</scope>
    <source>
        <strain evidence="3 4">USDA 222</strain>
    </source>
</reference>
<dbReference type="Proteomes" id="UP001565474">
    <property type="component" value="Unassembled WGS sequence"/>
</dbReference>
<feature type="compositionally biased region" description="Basic and acidic residues" evidence="1">
    <location>
        <begin position="128"/>
        <end position="141"/>
    </location>
</feature>
<dbReference type="RefSeq" id="WP_244431312.1">
    <property type="nucleotide sequence ID" value="NZ_JBGBYD010000002.1"/>
</dbReference>
<accession>A0ABV4GNK8</accession>
<protein>
    <recommendedName>
        <fullName evidence="2">Glyoxalase-related protein domain-containing protein</fullName>
    </recommendedName>
</protein>
<dbReference type="Pfam" id="PF20066">
    <property type="entry name" value="Glyoxalase_8"/>
    <property type="match status" value="1"/>
</dbReference>
<name>A0ABV4GNK8_9BRAD</name>
<evidence type="ECO:0000259" key="2">
    <source>
        <dbReference type="Pfam" id="PF20066"/>
    </source>
</evidence>
<gene>
    <name evidence="3" type="ORF">ABH992_004877</name>
</gene>